<feature type="non-terminal residue" evidence="2">
    <location>
        <position position="1"/>
    </location>
</feature>
<reference evidence="3" key="1">
    <citation type="journal article" date="2019" name="Int. J. Syst. Evol. Microbiol.">
        <title>The Global Catalogue of Microorganisms (GCM) 10K type strain sequencing project: providing services to taxonomists for standard genome sequencing and annotation.</title>
        <authorList>
            <consortium name="The Broad Institute Genomics Platform"/>
            <consortium name="The Broad Institute Genome Sequencing Center for Infectious Disease"/>
            <person name="Wu L."/>
            <person name="Ma J."/>
        </authorList>
    </citation>
    <scope>NUCLEOTIDE SEQUENCE [LARGE SCALE GENOMIC DNA]</scope>
    <source>
        <strain evidence="3">CCUG 63369</strain>
    </source>
</reference>
<evidence type="ECO:0000313" key="2">
    <source>
        <dbReference type="EMBL" id="MFD0803807.1"/>
    </source>
</evidence>
<dbReference type="InterPro" id="IPR045991">
    <property type="entry name" value="DUF5947"/>
</dbReference>
<feature type="region of interest" description="Disordered" evidence="1">
    <location>
        <begin position="39"/>
        <end position="73"/>
    </location>
</feature>
<evidence type="ECO:0000313" key="3">
    <source>
        <dbReference type="Proteomes" id="UP001596956"/>
    </source>
</evidence>
<feature type="compositionally biased region" description="Low complexity" evidence="1">
    <location>
        <begin position="45"/>
        <end position="55"/>
    </location>
</feature>
<dbReference type="Pfam" id="PF19372">
    <property type="entry name" value="DUF5947"/>
    <property type="match status" value="1"/>
</dbReference>
<proteinExistence type="predicted"/>
<accession>A0ABW3BK79</accession>
<dbReference type="EMBL" id="JBHTHR010001135">
    <property type="protein sequence ID" value="MFD0803807.1"/>
    <property type="molecule type" value="Genomic_DNA"/>
</dbReference>
<comment type="caution">
    <text evidence="2">The sequence shown here is derived from an EMBL/GenBank/DDBJ whole genome shotgun (WGS) entry which is preliminary data.</text>
</comment>
<feature type="compositionally biased region" description="Basic and acidic residues" evidence="1">
    <location>
        <begin position="63"/>
        <end position="73"/>
    </location>
</feature>
<keyword evidence="3" id="KW-1185">Reference proteome</keyword>
<organism evidence="2 3">
    <name type="scientific">Streptomonospora algeriensis</name>
    <dbReference type="NCBI Taxonomy" id="995084"/>
    <lineage>
        <taxon>Bacteria</taxon>
        <taxon>Bacillati</taxon>
        <taxon>Actinomycetota</taxon>
        <taxon>Actinomycetes</taxon>
        <taxon>Streptosporangiales</taxon>
        <taxon>Nocardiopsidaceae</taxon>
        <taxon>Streptomonospora</taxon>
    </lineage>
</organism>
<sequence length="73" mass="7789">VDTCYRLVGLVRATWKGFDGGREARQAIDGFFADLRARSRPVGSAPAAAPTAACGPPAPNRTDQPHTHKEATR</sequence>
<evidence type="ECO:0000256" key="1">
    <source>
        <dbReference type="SAM" id="MobiDB-lite"/>
    </source>
</evidence>
<protein>
    <submittedName>
        <fullName evidence="2">DUF5947 family protein</fullName>
    </submittedName>
</protein>
<dbReference type="Proteomes" id="UP001596956">
    <property type="component" value="Unassembled WGS sequence"/>
</dbReference>
<gene>
    <name evidence="2" type="ORF">ACFQZU_21150</name>
</gene>
<name>A0ABW3BK79_9ACTN</name>